<proteinExistence type="predicted"/>
<dbReference type="NCBIfam" id="TIGR03639">
    <property type="entry name" value="cas1_NMENI"/>
    <property type="match status" value="1"/>
</dbReference>
<dbReference type="NCBIfam" id="TIGR00287">
    <property type="entry name" value="cas1"/>
    <property type="match status" value="1"/>
</dbReference>
<dbReference type="GO" id="GO:0043571">
    <property type="term" value="P:maintenance of CRISPR repeat elements"/>
    <property type="evidence" value="ECO:0007669"/>
    <property type="project" value="InterPro"/>
</dbReference>
<evidence type="ECO:0000313" key="13">
    <source>
        <dbReference type="Proteomes" id="UP000254100"/>
    </source>
</evidence>
<organism evidence="11 13">
    <name type="scientific">Staphylococcus microti</name>
    <dbReference type="NCBI Taxonomy" id="569857"/>
    <lineage>
        <taxon>Bacteria</taxon>
        <taxon>Bacillati</taxon>
        <taxon>Bacillota</taxon>
        <taxon>Bacilli</taxon>
        <taxon>Bacillales</taxon>
        <taxon>Staphylococcaceae</taxon>
        <taxon>Staphylococcus</taxon>
    </lineage>
</organism>
<dbReference type="InterPro" id="IPR050646">
    <property type="entry name" value="Cas1"/>
</dbReference>
<reference evidence="11 13" key="2">
    <citation type="submission" date="2018-06" db="EMBL/GenBank/DDBJ databases">
        <authorList>
            <consortium name="Pathogen Informatics"/>
            <person name="Doyle S."/>
        </authorList>
    </citation>
    <scope>NUCLEOTIDE SEQUENCE [LARGE SCALE GENOMIC DNA]</scope>
    <source>
        <strain evidence="11 13">NCTC13832</strain>
    </source>
</reference>
<gene>
    <name evidence="11" type="primary">cas1_1</name>
    <name evidence="11" type="ORF">NCTC13832_00087</name>
    <name evidence="10" type="ORF">TP70_03630</name>
</gene>
<keyword evidence="7" id="KW-0238">DNA-binding</keyword>
<dbReference type="Gene3D" id="1.20.120.920">
    <property type="entry name" value="CRISPR-associated endonuclease Cas1, C-terminal domain"/>
    <property type="match status" value="1"/>
</dbReference>
<dbReference type="Pfam" id="PF01867">
    <property type="entry name" value="Cas_Cas1"/>
    <property type="match status" value="1"/>
</dbReference>
<keyword evidence="12" id="KW-1185">Reference proteome</keyword>
<dbReference type="EMBL" id="UHDT01000001">
    <property type="protein sequence ID" value="SUM56456.1"/>
    <property type="molecule type" value="Genomic_DNA"/>
</dbReference>
<evidence type="ECO:0000256" key="7">
    <source>
        <dbReference type="ARBA" id="ARBA00023125"/>
    </source>
</evidence>
<dbReference type="PANTHER" id="PTHR34353:SF2">
    <property type="entry name" value="CRISPR-ASSOCIATED ENDONUCLEASE CAS1 1"/>
    <property type="match status" value="1"/>
</dbReference>
<reference evidence="10 12" key="1">
    <citation type="submission" date="2015-01" db="EMBL/GenBank/DDBJ databases">
        <authorList>
            <person name="Guo J."/>
        </authorList>
    </citation>
    <scope>NUCLEOTIDE SEQUENCE [LARGE SCALE GENOMIC DNA]</scope>
    <source>
        <strain evidence="10 12">DSM 22147</strain>
    </source>
</reference>
<evidence type="ECO:0000256" key="1">
    <source>
        <dbReference type="ARBA" id="ARBA00022722"/>
    </source>
</evidence>
<dbReference type="GO" id="GO:0003677">
    <property type="term" value="F:DNA binding"/>
    <property type="evidence" value="ECO:0007669"/>
    <property type="project" value="UniProtKB-KW"/>
</dbReference>
<evidence type="ECO:0000313" key="10">
    <source>
        <dbReference type="EMBL" id="KIX91205.1"/>
    </source>
</evidence>
<evidence type="ECO:0000256" key="8">
    <source>
        <dbReference type="ARBA" id="ARBA00023211"/>
    </source>
</evidence>
<name>A0A0D6XRX8_9STAP</name>
<keyword evidence="4" id="KW-0378">Hydrolase</keyword>
<accession>A0A0D6XRX8</accession>
<evidence type="ECO:0000256" key="6">
    <source>
        <dbReference type="ARBA" id="ARBA00023118"/>
    </source>
</evidence>
<dbReference type="STRING" id="569857.TP70_03630"/>
<protein>
    <submittedName>
        <fullName evidence="10">CRISPR-associated protein Cas1</fullName>
    </submittedName>
    <submittedName>
        <fullName evidence="11">Cas1 family protein</fullName>
    </submittedName>
</protein>
<dbReference type="EMBL" id="JXWY01000028">
    <property type="protein sequence ID" value="KIX91205.1"/>
    <property type="molecule type" value="Genomic_DNA"/>
</dbReference>
<dbReference type="Proteomes" id="UP000254100">
    <property type="component" value="Unassembled WGS sequence"/>
</dbReference>
<evidence type="ECO:0000256" key="9">
    <source>
        <dbReference type="ARBA" id="ARBA00038592"/>
    </source>
</evidence>
<evidence type="ECO:0000256" key="5">
    <source>
        <dbReference type="ARBA" id="ARBA00022842"/>
    </source>
</evidence>
<evidence type="ECO:0000313" key="12">
    <source>
        <dbReference type="Proteomes" id="UP000032366"/>
    </source>
</evidence>
<keyword evidence="3" id="KW-0255">Endonuclease</keyword>
<keyword evidence="8" id="KW-0464">Manganese</keyword>
<sequence length="302" mass="35299">MKDILYVEHPYFVTAKEDSVKFKNIRDKSLKYFLFSEIEAIIFDYSNCYLSQSLVIKCIEHKIPIIFCDEKHSPLTEINMNFRSKVRLNRISLQLQMLSKTKDRIWKKVVMKKILNQAKCLENNLVFSSKVKELTAIAKEVSPGDRNNREALAARIYFQSLYGNKFKRGRYDDLTNAGLNYGYAIIRAFIKNELAYHGFEMSMGIKHYSMENPFNLSDDIIEAYRPFVDNRVYEIVNDKKTEYFGSEEKKKLLEVIHDKCIIDNKVVHLLDSIKITVQSLIQCYEKNSPTPLKLPQMIGVES</sequence>
<evidence type="ECO:0000256" key="4">
    <source>
        <dbReference type="ARBA" id="ARBA00022801"/>
    </source>
</evidence>
<evidence type="ECO:0000313" key="11">
    <source>
        <dbReference type="EMBL" id="SUM56456.1"/>
    </source>
</evidence>
<dbReference type="GO" id="GO:0051607">
    <property type="term" value="P:defense response to virus"/>
    <property type="evidence" value="ECO:0007669"/>
    <property type="project" value="UniProtKB-KW"/>
</dbReference>
<dbReference type="InterPro" id="IPR042206">
    <property type="entry name" value="CRISPR-assoc_Cas1_C"/>
</dbReference>
<keyword evidence="1" id="KW-0540">Nuclease</keyword>
<dbReference type="Proteomes" id="UP000032366">
    <property type="component" value="Unassembled WGS sequence"/>
</dbReference>
<dbReference type="PANTHER" id="PTHR34353">
    <property type="entry name" value="CRISPR-ASSOCIATED ENDONUCLEASE CAS1 1"/>
    <property type="match status" value="1"/>
</dbReference>
<keyword evidence="6" id="KW-0051">Antiviral defense</keyword>
<evidence type="ECO:0000256" key="3">
    <source>
        <dbReference type="ARBA" id="ARBA00022759"/>
    </source>
</evidence>
<dbReference type="GO" id="GO:0016787">
    <property type="term" value="F:hydrolase activity"/>
    <property type="evidence" value="ECO:0007669"/>
    <property type="project" value="UniProtKB-KW"/>
</dbReference>
<dbReference type="OrthoDB" id="9803119at2"/>
<dbReference type="InterPro" id="IPR002729">
    <property type="entry name" value="CRISPR-assoc_Cas1"/>
</dbReference>
<dbReference type="InterPro" id="IPR019855">
    <property type="entry name" value="CRISPR-assoc_Cas1_NMENI"/>
</dbReference>
<dbReference type="GO" id="GO:0046872">
    <property type="term" value="F:metal ion binding"/>
    <property type="evidence" value="ECO:0007669"/>
    <property type="project" value="UniProtKB-KW"/>
</dbReference>
<comment type="subunit">
    <text evidence="9">Homodimer, forms a heterotetramer with a Cas2 homodimer.</text>
</comment>
<evidence type="ECO:0000256" key="2">
    <source>
        <dbReference type="ARBA" id="ARBA00022723"/>
    </source>
</evidence>
<dbReference type="GO" id="GO:0004520">
    <property type="term" value="F:DNA endonuclease activity"/>
    <property type="evidence" value="ECO:0007669"/>
    <property type="project" value="InterPro"/>
</dbReference>
<keyword evidence="2" id="KW-0479">Metal-binding</keyword>
<keyword evidence="5" id="KW-0460">Magnesium</keyword>
<dbReference type="AlphaFoldDB" id="A0A0D6XRX8"/>
<dbReference type="RefSeq" id="WP_044359377.1">
    <property type="nucleotide sequence ID" value="NZ_JXWY01000028.1"/>
</dbReference>